<sequence>MDDSTCVAEPSFSKASSSSTATNGRPARIRGKEAAGKREDASRLHVLDSHMRLNLLHQGATHLSCQSKGINDGYAKLARRYVKLFKDVLKTERVKIQPGIGRTFCRKCKQMFVAKVERCKLNFVQRKVMQRTCLLCGYSRNYEWNTGYVSRNEKHWKEEDDPFREEIMQ</sequence>
<dbReference type="OMA" id="HYRCNYL"/>
<keyword evidence="6" id="KW-1185">Reference proteome</keyword>
<evidence type="ECO:0000256" key="3">
    <source>
        <dbReference type="ARBA" id="ARBA00022833"/>
    </source>
</evidence>
<dbReference type="PANTHER" id="PTHR14742:SF0">
    <property type="entry name" value="RIBONUCLEASE P PROTEIN SUBUNIT P21"/>
    <property type="match status" value="1"/>
</dbReference>
<evidence type="ECO:0000256" key="2">
    <source>
        <dbReference type="ARBA" id="ARBA00022723"/>
    </source>
</evidence>
<evidence type="ECO:0000256" key="5">
    <source>
        <dbReference type="SAM" id="MobiDB-lite"/>
    </source>
</evidence>
<reference evidence="7" key="1">
    <citation type="submission" date="2020-12" db="UniProtKB">
        <authorList>
            <consortium name="WormBaseParasite"/>
        </authorList>
    </citation>
    <scope>IDENTIFICATION</scope>
    <source>
        <strain evidence="7">MHco3</strain>
    </source>
</reference>
<organism evidence="6 7">
    <name type="scientific">Haemonchus contortus</name>
    <name type="common">Barber pole worm</name>
    <dbReference type="NCBI Taxonomy" id="6289"/>
    <lineage>
        <taxon>Eukaryota</taxon>
        <taxon>Metazoa</taxon>
        <taxon>Ecdysozoa</taxon>
        <taxon>Nematoda</taxon>
        <taxon>Chromadorea</taxon>
        <taxon>Rhabditida</taxon>
        <taxon>Rhabditina</taxon>
        <taxon>Rhabditomorpha</taxon>
        <taxon>Strongyloidea</taxon>
        <taxon>Trichostrongylidae</taxon>
        <taxon>Haemonchus</taxon>
    </lineage>
</organism>
<protein>
    <submittedName>
        <fullName evidence="7">Ribonuclease P protein component 4</fullName>
    </submittedName>
</protein>
<dbReference type="Proteomes" id="UP000025227">
    <property type="component" value="Unplaced"/>
</dbReference>
<keyword evidence="1" id="KW-0819">tRNA processing</keyword>
<keyword evidence="2" id="KW-0479">Metal-binding</keyword>
<evidence type="ECO:0000313" key="7">
    <source>
        <dbReference type="WBParaSite" id="HCON_00109960-00001"/>
    </source>
</evidence>
<feature type="compositionally biased region" description="Low complexity" evidence="5">
    <location>
        <begin position="11"/>
        <end position="22"/>
    </location>
</feature>
<proteinExistence type="inferred from homology"/>
<dbReference type="InterPro" id="IPR007175">
    <property type="entry name" value="Rpr2/Snm1/Rpp21"/>
</dbReference>
<dbReference type="OrthoDB" id="128536at2759"/>
<accession>A0A7I5EAQ2</accession>
<name>A0A7I5EAQ2_HAECO</name>
<dbReference type="Pfam" id="PF04032">
    <property type="entry name" value="Rpr2"/>
    <property type="match status" value="1"/>
</dbReference>
<dbReference type="AlphaFoldDB" id="A0A7I5EAQ2"/>
<evidence type="ECO:0000313" key="6">
    <source>
        <dbReference type="Proteomes" id="UP000025227"/>
    </source>
</evidence>
<dbReference type="GO" id="GO:0046872">
    <property type="term" value="F:metal ion binding"/>
    <property type="evidence" value="ECO:0007669"/>
    <property type="project" value="UniProtKB-KW"/>
</dbReference>
<dbReference type="PANTHER" id="PTHR14742">
    <property type="entry name" value="RIBONUCLEASE P SUBUNIT P21"/>
    <property type="match status" value="1"/>
</dbReference>
<evidence type="ECO:0000256" key="4">
    <source>
        <dbReference type="ARBA" id="ARBA00038402"/>
    </source>
</evidence>
<keyword evidence="3" id="KW-0862">Zinc</keyword>
<evidence type="ECO:0000256" key="1">
    <source>
        <dbReference type="ARBA" id="ARBA00022694"/>
    </source>
</evidence>
<dbReference type="GO" id="GO:0008033">
    <property type="term" value="P:tRNA processing"/>
    <property type="evidence" value="ECO:0007669"/>
    <property type="project" value="UniProtKB-KW"/>
</dbReference>
<dbReference type="GO" id="GO:0005655">
    <property type="term" value="C:nucleolar ribonuclease P complex"/>
    <property type="evidence" value="ECO:0007669"/>
    <property type="project" value="TreeGrafter"/>
</dbReference>
<comment type="similarity">
    <text evidence="4">Belongs to the eukaryotic/archaeal RNase P protein component 4 family.</text>
</comment>
<feature type="region of interest" description="Disordered" evidence="5">
    <location>
        <begin position="1"/>
        <end position="37"/>
    </location>
</feature>
<dbReference type="WBParaSite" id="HCON_00109960-00001">
    <property type="protein sequence ID" value="HCON_00109960-00001"/>
    <property type="gene ID" value="HCON_00109960"/>
</dbReference>